<dbReference type="Proteomes" id="UP000609874">
    <property type="component" value="Unassembled WGS sequence"/>
</dbReference>
<name>A0ABR8UUR2_9MICC</name>
<protein>
    <submittedName>
        <fullName evidence="1">YdeI/OmpD-associated family protein</fullName>
    </submittedName>
</protein>
<reference evidence="1 2" key="1">
    <citation type="submission" date="2020-08" db="EMBL/GenBank/DDBJ databases">
        <title>A Genomic Blueprint of the Chicken Gut Microbiome.</title>
        <authorList>
            <person name="Gilroy R."/>
            <person name="Ravi A."/>
            <person name="Getino M."/>
            <person name="Pursley I."/>
            <person name="Horton D.L."/>
            <person name="Alikhan N.-F."/>
            <person name="Baker D."/>
            <person name="Gharbi K."/>
            <person name="Hall N."/>
            <person name="Watson M."/>
            <person name="Adriaenssens E.M."/>
            <person name="Foster-Nyarko E."/>
            <person name="Jarju S."/>
            <person name="Secka A."/>
            <person name="Antonio M."/>
            <person name="Oren A."/>
            <person name="Chaudhuri R."/>
            <person name="La Ragione R.M."/>
            <person name="Hildebrand F."/>
            <person name="Pallen M.J."/>
        </authorList>
    </citation>
    <scope>NUCLEOTIDE SEQUENCE [LARGE SCALE GENOMIC DNA]</scope>
    <source>
        <strain evidence="1 2">Sa2CUA1</strain>
    </source>
</reference>
<sequence length="197" mass="22183">MKTELPELLLPDAAAWRDWLEEHHLLSAGVWLVVGKQGGSVTSLTRQSALDEALCFGWIDGQAARRDEESYLQRYTRRGPRSMWSLRNVGHIGRLEAAGRMHPSGRDAVESAKADGRWDAAYAGPAATELPQDLLDAIAADPQAQEMFNVLTSQNRFALAFRLSRLKTQEARERNIAGFVEMLSRRQTFYPQKQFPD</sequence>
<accession>A0ABR8UUR2</accession>
<keyword evidence="2" id="KW-1185">Reference proteome</keyword>
<comment type="caution">
    <text evidence="1">The sequence shown here is derived from an EMBL/GenBank/DDBJ whole genome shotgun (WGS) entry which is preliminary data.</text>
</comment>
<organism evidence="1 2">
    <name type="scientific">Arthrobacter gallicola</name>
    <dbReference type="NCBI Taxonomy" id="2762225"/>
    <lineage>
        <taxon>Bacteria</taxon>
        <taxon>Bacillati</taxon>
        <taxon>Actinomycetota</taxon>
        <taxon>Actinomycetes</taxon>
        <taxon>Micrococcales</taxon>
        <taxon>Micrococcaceae</taxon>
        <taxon>Arthrobacter</taxon>
    </lineage>
</organism>
<dbReference type="RefSeq" id="WP_191808579.1">
    <property type="nucleotide sequence ID" value="NZ_JACSQD010000006.1"/>
</dbReference>
<dbReference type="Pfam" id="PF13376">
    <property type="entry name" value="OmdA"/>
    <property type="match status" value="1"/>
</dbReference>
<dbReference type="EMBL" id="JACSQD010000006">
    <property type="protein sequence ID" value="MBD7996294.1"/>
    <property type="molecule type" value="Genomic_DNA"/>
</dbReference>
<evidence type="ECO:0000313" key="1">
    <source>
        <dbReference type="EMBL" id="MBD7996294.1"/>
    </source>
</evidence>
<proteinExistence type="predicted"/>
<evidence type="ECO:0000313" key="2">
    <source>
        <dbReference type="Proteomes" id="UP000609874"/>
    </source>
</evidence>
<gene>
    <name evidence="1" type="ORF">H9639_13400</name>
</gene>